<feature type="region of interest" description="Disordered" evidence="1">
    <location>
        <begin position="677"/>
        <end position="724"/>
    </location>
</feature>
<dbReference type="AlphaFoldDB" id="A0A084Y2C2"/>
<name>A0A084Y2C2_9PROT</name>
<evidence type="ECO:0000313" key="3">
    <source>
        <dbReference type="Proteomes" id="UP000019812"/>
    </source>
</evidence>
<dbReference type="EMBL" id="JDSS02000019">
    <property type="protein sequence ID" value="KFB68866.1"/>
    <property type="molecule type" value="Genomic_DNA"/>
</dbReference>
<dbReference type="InterPro" id="IPR032427">
    <property type="entry name" value="P22_portal"/>
</dbReference>
<dbReference type="RefSeq" id="WP_034924683.1">
    <property type="nucleotide sequence ID" value="NZ_JDSS02000019.1"/>
</dbReference>
<dbReference type="Proteomes" id="UP000019812">
    <property type="component" value="Unassembled WGS sequence"/>
</dbReference>
<reference evidence="2 3" key="1">
    <citation type="submission" date="2014-07" db="EMBL/GenBank/DDBJ databases">
        <title>Expanding our view of genomic diversity in Candidatus Accumulibacter clades.</title>
        <authorList>
            <person name="Skennerton C.T."/>
            <person name="Barr J.J."/>
            <person name="Slater F.R."/>
            <person name="Bond P.L."/>
            <person name="Tyson G.W."/>
        </authorList>
    </citation>
    <scope>NUCLEOTIDE SEQUENCE [LARGE SCALE GENOMIC DNA]</scope>
    <source>
        <strain evidence="3">SK-01</strain>
    </source>
</reference>
<protein>
    <recommendedName>
        <fullName evidence="4">Portal protein</fullName>
    </recommendedName>
</protein>
<organism evidence="2 3">
    <name type="scientific">Candidatus Accumulibacter vicinus</name>
    <dbReference type="NCBI Taxonomy" id="2954382"/>
    <lineage>
        <taxon>Bacteria</taxon>
        <taxon>Pseudomonadati</taxon>
        <taxon>Pseudomonadota</taxon>
        <taxon>Betaproteobacteria</taxon>
        <taxon>Candidatus Accumulibacter</taxon>
    </lineage>
</organism>
<evidence type="ECO:0000313" key="2">
    <source>
        <dbReference type="EMBL" id="KFB68866.1"/>
    </source>
</evidence>
<accession>A0A084Y2C2</accession>
<dbReference type="STRING" id="1457154.CAPSK01_001721"/>
<evidence type="ECO:0008006" key="4">
    <source>
        <dbReference type="Google" id="ProtNLM"/>
    </source>
</evidence>
<feature type="compositionally biased region" description="Polar residues" evidence="1">
    <location>
        <begin position="687"/>
        <end position="699"/>
    </location>
</feature>
<gene>
    <name evidence="2" type="ORF">CAPSK01_001721</name>
</gene>
<sequence length="724" mass="80726">MAEELSLDEYTDFWTEIQEQPPWRTKSDREADYVDGNQLDAEILQRMAEIGIPPAIEPLMGPVLSSVLGMEVRNRGDWIVRPQSQDDSSDVADALGFKLHQAEQRSKADVACSEAFKTQIGLGIGWCYVGREEDPFRYPYKVEAVHRNEIFWDWFAKPDLSNARYLIRRRWFDKRIPELIFPKHAGLIRHTTSGWFDYGVGHFMTDAAGSLPDLFASQEQERTWSIEESQWRNSSQNRVALCECWYRRWNRVTVIRSPDGRVVEYDRKNSAHVVAVAKGIVSVDSAIVSRVRLSWWLGPHKLADVDHPEQHGKFPYVPFWGMREDRTGVPFGLARGMVYLQDQINALHSKSQWMMAARRVVRTQGAVVGEDEQFRQEVARPDADIILDAKAMRDGGIFKVETDLELTQQQFQRLADSREAIRRVGGIYSEFQGQNSNTTSGVQFNSQVEQSNQSLADILDNFKTARTEVGEILLSLIIADTIGKQEDVFLDGGGLVDDRTIGINVPAVDEDGFEYLDNDVSRVALTVGIDDVPSAATFKQQQLNAMTEAFKVMPAQYQSVMIPFLLSLMDLPKSADLIKEIRAAASASSPEQVEQQIKQAVDQALVKSRAEIELEKLRQNKPLIDAQVSKLAAEAATKAVEGFFSATQAANQIAMLPGLAQSADQILRSAGMPDRDAAPLIAPVPNGTPSADLQQNTSPAFPANPSVGLKTGIEGGQQPPFSEG</sequence>
<dbReference type="Pfam" id="PF16510">
    <property type="entry name" value="P22_portal"/>
    <property type="match status" value="1"/>
</dbReference>
<evidence type="ECO:0000256" key="1">
    <source>
        <dbReference type="SAM" id="MobiDB-lite"/>
    </source>
</evidence>
<proteinExistence type="predicted"/>
<comment type="caution">
    <text evidence="2">The sequence shown here is derived from an EMBL/GenBank/DDBJ whole genome shotgun (WGS) entry which is preliminary data.</text>
</comment>